<evidence type="ECO:0000313" key="7">
    <source>
        <dbReference type="EMBL" id="AER66243.1"/>
    </source>
</evidence>
<dbReference type="NCBIfam" id="NF040737">
    <property type="entry name" value="peroxi_PrxU"/>
    <property type="match status" value="1"/>
</dbReference>
<dbReference type="Pfam" id="PF10417">
    <property type="entry name" value="1-cysPrx_C"/>
    <property type="match status" value="1"/>
</dbReference>
<dbReference type="Proteomes" id="UP000005868">
    <property type="component" value="Chromosome"/>
</dbReference>
<dbReference type="PANTHER" id="PTHR10681:SF121">
    <property type="entry name" value="ALKYL HYDROPEROXIDE REDUCTASE C"/>
    <property type="match status" value="1"/>
</dbReference>
<dbReference type="InterPro" id="IPR036249">
    <property type="entry name" value="Thioredoxin-like_sf"/>
</dbReference>
<dbReference type="HOGENOM" id="CLU_042529_21_2_0"/>
<evidence type="ECO:0000256" key="3">
    <source>
        <dbReference type="ARBA" id="ARBA00022862"/>
    </source>
</evidence>
<dbReference type="GO" id="GO:0045454">
    <property type="term" value="P:cell redox homeostasis"/>
    <property type="evidence" value="ECO:0007669"/>
    <property type="project" value="TreeGrafter"/>
</dbReference>
<dbReference type="SUPFAM" id="SSF52833">
    <property type="entry name" value="Thioredoxin-like"/>
    <property type="match status" value="1"/>
</dbReference>
<dbReference type="PIRSF" id="PIRSF000239">
    <property type="entry name" value="AHPC"/>
    <property type="match status" value="1"/>
</dbReference>
<dbReference type="InterPro" id="IPR050217">
    <property type="entry name" value="Peroxiredoxin"/>
</dbReference>
<keyword evidence="2" id="KW-0575">Peroxidase</keyword>
<dbReference type="GO" id="GO:0006979">
    <property type="term" value="P:response to oxidative stress"/>
    <property type="evidence" value="ECO:0007669"/>
    <property type="project" value="TreeGrafter"/>
</dbReference>
<dbReference type="GO" id="GO:0005829">
    <property type="term" value="C:cytosol"/>
    <property type="evidence" value="ECO:0007669"/>
    <property type="project" value="TreeGrafter"/>
</dbReference>
<dbReference type="InterPro" id="IPR019479">
    <property type="entry name" value="Peroxiredoxin_C"/>
</dbReference>
<dbReference type="InterPro" id="IPR000866">
    <property type="entry name" value="AhpC/TSA"/>
</dbReference>
<dbReference type="STRING" id="580340.Tlie_0508"/>
<keyword evidence="8" id="KW-1185">Reference proteome</keyword>
<keyword evidence="5" id="KW-0676">Redox-active center</keyword>
<comment type="similarity">
    <text evidence="1">Belongs to the peroxiredoxin family. AhpC/Prx1 subfamily.</text>
</comment>
<dbReference type="AlphaFoldDB" id="G7V807"/>
<dbReference type="EMBL" id="CP003096">
    <property type="protein sequence ID" value="AER66243.1"/>
    <property type="molecule type" value="Genomic_DNA"/>
</dbReference>
<dbReference type="Pfam" id="PF00578">
    <property type="entry name" value="AhpC-TSA"/>
    <property type="match status" value="1"/>
</dbReference>
<protein>
    <submittedName>
        <fullName evidence="7">Alkyl hydroperoxide reductase/ Thiol specific antioxidant/ Mal allergen</fullName>
    </submittedName>
</protein>
<reference evidence="7 8" key="2">
    <citation type="journal article" date="2012" name="Stand. Genomic Sci.">
        <title>Genome sequence of the moderately thermophilic, amino-acid-degrading and sulfur-reducing bacterium Thermovirga lienii type strain (Cas60314(T)).</title>
        <authorList>
            <person name="Goker M."/>
            <person name="Saunders E."/>
            <person name="Lapidus A."/>
            <person name="Nolan M."/>
            <person name="Lucas S."/>
            <person name="Hammon N."/>
            <person name="Deshpande S."/>
            <person name="Cheng J.F."/>
            <person name="Han C."/>
            <person name="Tapia R."/>
            <person name="Goodwin L.A."/>
            <person name="Pitluck S."/>
            <person name="Liolios K."/>
            <person name="Mavromatis K."/>
            <person name="Pagani I."/>
            <person name="Ivanova N."/>
            <person name="Mikhailova N."/>
            <person name="Pati A."/>
            <person name="Chen A."/>
            <person name="Palaniappan K."/>
            <person name="Land M."/>
            <person name="Chang Y.J."/>
            <person name="Jeffries C.D."/>
            <person name="Brambilla E.M."/>
            <person name="Rohde M."/>
            <person name="Spring S."/>
            <person name="Detter J.C."/>
            <person name="Woyke T."/>
            <person name="Bristow J."/>
            <person name="Eisen J.A."/>
            <person name="Markowitz V."/>
            <person name="Hugenholtz P."/>
            <person name="Kyrpides N.C."/>
            <person name="Klenk H.P."/>
        </authorList>
    </citation>
    <scope>NUCLEOTIDE SEQUENCE [LARGE SCALE GENOMIC DNA]</scope>
    <source>
        <strain evidence="8">ATCC BAA-1197 / DSM 17291 / Cas60314</strain>
    </source>
</reference>
<dbReference type="PROSITE" id="PS51352">
    <property type="entry name" value="THIOREDOXIN_2"/>
    <property type="match status" value="1"/>
</dbReference>
<dbReference type="GO" id="GO:0042744">
    <property type="term" value="P:hydrogen peroxide catabolic process"/>
    <property type="evidence" value="ECO:0007669"/>
    <property type="project" value="TreeGrafter"/>
</dbReference>
<dbReference type="InterPro" id="IPR024706">
    <property type="entry name" value="Peroxiredoxin_AhpC-typ"/>
</dbReference>
<reference evidence="8" key="1">
    <citation type="submission" date="2011-10" db="EMBL/GenBank/DDBJ databases">
        <title>The complete genome of chromosome of Thermovirga lienii DSM 17291.</title>
        <authorList>
            <consortium name="US DOE Joint Genome Institute (JGI-PGF)"/>
            <person name="Lucas S."/>
            <person name="Copeland A."/>
            <person name="Lapidus A."/>
            <person name="Glavina del Rio T."/>
            <person name="Dalin E."/>
            <person name="Tice H."/>
            <person name="Bruce D."/>
            <person name="Goodwin L."/>
            <person name="Pitluck S."/>
            <person name="Peters L."/>
            <person name="Mikhailova N."/>
            <person name="Saunders E."/>
            <person name="Kyrpides N."/>
            <person name="Mavromatis K."/>
            <person name="Ivanova N."/>
            <person name="Last F.I."/>
            <person name="Brettin T."/>
            <person name="Detter J.C."/>
            <person name="Han C."/>
            <person name="Larimer F."/>
            <person name="Land M."/>
            <person name="Hauser L."/>
            <person name="Markowitz V."/>
            <person name="Cheng J.-F."/>
            <person name="Hugenholtz P."/>
            <person name="Woyke T."/>
            <person name="Wu D."/>
            <person name="Spring S."/>
            <person name="Schroeder M."/>
            <person name="Brambilla E.-M."/>
            <person name="Klenk H.-P."/>
            <person name="Eisen J.A."/>
        </authorList>
    </citation>
    <scope>NUCLEOTIDE SEQUENCE [LARGE SCALE GENOMIC DNA]</scope>
    <source>
        <strain evidence="8">ATCC BAA-1197 / DSM 17291 / Cas60314</strain>
    </source>
</reference>
<proteinExistence type="inferred from homology"/>
<evidence type="ECO:0000256" key="4">
    <source>
        <dbReference type="ARBA" id="ARBA00023002"/>
    </source>
</evidence>
<evidence type="ECO:0000313" key="8">
    <source>
        <dbReference type="Proteomes" id="UP000005868"/>
    </source>
</evidence>
<dbReference type="eggNOG" id="COG0450">
    <property type="taxonomic scope" value="Bacteria"/>
</dbReference>
<evidence type="ECO:0000256" key="2">
    <source>
        <dbReference type="ARBA" id="ARBA00022559"/>
    </source>
</evidence>
<organism evidence="7 8">
    <name type="scientific">Thermovirga lienii (strain ATCC BAA-1197 / DSM 17291 / Cas60314)</name>
    <dbReference type="NCBI Taxonomy" id="580340"/>
    <lineage>
        <taxon>Bacteria</taxon>
        <taxon>Thermotogati</taxon>
        <taxon>Synergistota</taxon>
        <taxon>Synergistia</taxon>
        <taxon>Synergistales</taxon>
        <taxon>Thermovirgaceae</taxon>
        <taxon>Thermovirga</taxon>
    </lineage>
</organism>
<dbReference type="Gene3D" id="3.40.30.10">
    <property type="entry name" value="Glutaredoxin"/>
    <property type="match status" value="1"/>
</dbReference>
<gene>
    <name evidence="7" type="ordered locus">Tlie_0508</name>
</gene>
<dbReference type="GO" id="GO:0033554">
    <property type="term" value="P:cellular response to stress"/>
    <property type="evidence" value="ECO:0007669"/>
    <property type="project" value="TreeGrafter"/>
</dbReference>
<evidence type="ECO:0000256" key="1">
    <source>
        <dbReference type="ARBA" id="ARBA00009796"/>
    </source>
</evidence>
<sequence length="150" mass="16479">MSAVADRYKEFQELGVEVLSVSVDSQFVHKVWNDQELSKMVEGGVPFPMISDAGGNLGKIYGVYDEKAGVDVRGRFIIDPDGVIQAMEVLTPPVGRNVDEAIRQIMAFQHVRNTGGKEVTPSGWQPGKKVLKPGPDLVGAVWKEWTPKDI</sequence>
<dbReference type="KEGG" id="tli:Tlie_0508"/>
<dbReference type="PANTHER" id="PTHR10681">
    <property type="entry name" value="THIOREDOXIN PEROXIDASE"/>
    <property type="match status" value="1"/>
</dbReference>
<dbReference type="InterPro" id="IPR013766">
    <property type="entry name" value="Thioredoxin_domain"/>
</dbReference>
<dbReference type="GO" id="GO:0008379">
    <property type="term" value="F:thioredoxin peroxidase activity"/>
    <property type="evidence" value="ECO:0007669"/>
    <property type="project" value="TreeGrafter"/>
</dbReference>
<name>G7V807_THELD</name>
<evidence type="ECO:0000256" key="5">
    <source>
        <dbReference type="ARBA" id="ARBA00023284"/>
    </source>
</evidence>
<keyword evidence="3" id="KW-0049">Antioxidant</keyword>
<accession>G7V807</accession>
<evidence type="ECO:0000259" key="6">
    <source>
        <dbReference type="PROSITE" id="PS51352"/>
    </source>
</evidence>
<keyword evidence="4" id="KW-0560">Oxidoreductase</keyword>
<feature type="domain" description="Thioredoxin" evidence="6">
    <location>
        <begin position="1"/>
        <end position="110"/>
    </location>
</feature>